<sequence length="279" mass="30987">MRYRGFTLIELLVVIAIIAILAAILFPVFSQAREKARQAQCLSNMRNVGLAVTQYVQDYDETFPFTTACPNNSGQPLPPQAWTLPQGQVHPYARNSQIWQCPSAKRGIQLVRHPKPELGDLGYTGASNWTWTNWHFPPDFNGILLSIGYNEPLMISLTCNWNGRPIRLAQLPAPASTAAFADAPHFSSCGGRRAIWADTCAPHEGCGAWEAEQPYTRRRSTRNTRHLGGSILTYADGHAKWETWSKLAQNCANIFRPHLPRQDGKISIYEIGGPGTSGD</sequence>
<dbReference type="Proteomes" id="UP000236173">
    <property type="component" value="Unassembled WGS sequence"/>
</dbReference>
<dbReference type="AlphaFoldDB" id="A0A2H5XCH1"/>
<dbReference type="InterPro" id="IPR011453">
    <property type="entry name" value="DUF1559"/>
</dbReference>
<dbReference type="PROSITE" id="PS00409">
    <property type="entry name" value="PROKAR_NTER_METHYL"/>
    <property type="match status" value="1"/>
</dbReference>
<dbReference type="PANTHER" id="PTHR30093">
    <property type="entry name" value="GENERAL SECRETION PATHWAY PROTEIN G"/>
    <property type="match status" value="1"/>
</dbReference>
<keyword evidence="1" id="KW-0812">Transmembrane</keyword>
<evidence type="ECO:0000313" key="3">
    <source>
        <dbReference type="EMBL" id="GBC98888.1"/>
    </source>
</evidence>
<dbReference type="EMBL" id="BEHT01000017">
    <property type="protein sequence ID" value="GBC98888.1"/>
    <property type="molecule type" value="Genomic_DNA"/>
</dbReference>
<dbReference type="SUPFAM" id="SSF54523">
    <property type="entry name" value="Pili subunits"/>
    <property type="match status" value="1"/>
</dbReference>
<dbReference type="Pfam" id="PF07963">
    <property type="entry name" value="N_methyl"/>
    <property type="match status" value="1"/>
</dbReference>
<dbReference type="Pfam" id="PF07596">
    <property type="entry name" value="SBP_bac_10"/>
    <property type="match status" value="1"/>
</dbReference>
<reference evidence="4" key="1">
    <citation type="submission" date="2017-09" db="EMBL/GenBank/DDBJ databases">
        <title>Metaegenomics of thermophilic ammonia-oxidizing enrichment culture.</title>
        <authorList>
            <person name="Kato S."/>
            <person name="Suzuki K."/>
        </authorList>
    </citation>
    <scope>NUCLEOTIDE SEQUENCE [LARGE SCALE GENOMIC DNA]</scope>
</reference>
<evidence type="ECO:0000256" key="1">
    <source>
        <dbReference type="SAM" id="Phobius"/>
    </source>
</evidence>
<evidence type="ECO:0000259" key="2">
    <source>
        <dbReference type="Pfam" id="PF07596"/>
    </source>
</evidence>
<dbReference type="NCBIfam" id="TIGR02532">
    <property type="entry name" value="IV_pilin_GFxxxE"/>
    <property type="match status" value="1"/>
</dbReference>
<dbReference type="InterPro" id="IPR012902">
    <property type="entry name" value="N_methyl_site"/>
</dbReference>
<keyword evidence="1" id="KW-0472">Membrane</keyword>
<dbReference type="Gene3D" id="3.30.700.10">
    <property type="entry name" value="Glycoprotein, Type 4 Pilin"/>
    <property type="match status" value="1"/>
</dbReference>
<feature type="domain" description="DUF1559" evidence="2">
    <location>
        <begin position="31"/>
        <end position="99"/>
    </location>
</feature>
<protein>
    <recommendedName>
        <fullName evidence="2">DUF1559 domain-containing protein</fullName>
    </recommendedName>
</protein>
<keyword evidence="1" id="KW-1133">Transmembrane helix</keyword>
<dbReference type="InterPro" id="IPR045584">
    <property type="entry name" value="Pilin-like"/>
</dbReference>
<accession>A0A2H5XCH1</accession>
<comment type="caution">
    <text evidence="3">The sequence shown here is derived from an EMBL/GenBank/DDBJ whole genome shotgun (WGS) entry which is preliminary data.</text>
</comment>
<name>A0A2H5XCH1_9BACT</name>
<feature type="transmembrane region" description="Helical" evidence="1">
    <location>
        <begin position="6"/>
        <end position="29"/>
    </location>
</feature>
<gene>
    <name evidence="3" type="ORF">HRbin17_01405</name>
</gene>
<evidence type="ECO:0000313" key="4">
    <source>
        <dbReference type="Proteomes" id="UP000236173"/>
    </source>
</evidence>
<proteinExistence type="predicted"/>
<organism evidence="3 4">
    <name type="scientific">Candidatus Fervidibacter japonicus</name>
    <dbReference type="NCBI Taxonomy" id="2035412"/>
    <lineage>
        <taxon>Bacteria</taxon>
        <taxon>Candidatus Fervidibacterota</taxon>
        <taxon>Candidatus Fervidibacter</taxon>
    </lineage>
</organism>